<protein>
    <submittedName>
        <fullName evidence="1">Uncharacterized protein</fullName>
    </submittedName>
</protein>
<keyword evidence="2" id="KW-1185">Reference proteome</keyword>
<reference evidence="1" key="1">
    <citation type="submission" date="2023-08" db="EMBL/GenBank/DDBJ databases">
        <authorList>
            <person name="Chen Y."/>
            <person name="Shah S."/>
            <person name="Dougan E. K."/>
            <person name="Thang M."/>
            <person name="Chan C."/>
        </authorList>
    </citation>
    <scope>NUCLEOTIDE SEQUENCE</scope>
</reference>
<evidence type="ECO:0000313" key="2">
    <source>
        <dbReference type="Proteomes" id="UP001178507"/>
    </source>
</evidence>
<name>A0AA36IKD0_9DINO</name>
<evidence type="ECO:0000313" key="1">
    <source>
        <dbReference type="EMBL" id="CAJ1389166.1"/>
    </source>
</evidence>
<dbReference type="AlphaFoldDB" id="A0AA36IKD0"/>
<gene>
    <name evidence="1" type="ORF">EVOR1521_LOCUS14841</name>
</gene>
<organism evidence="1 2">
    <name type="scientific">Effrenium voratum</name>
    <dbReference type="NCBI Taxonomy" id="2562239"/>
    <lineage>
        <taxon>Eukaryota</taxon>
        <taxon>Sar</taxon>
        <taxon>Alveolata</taxon>
        <taxon>Dinophyceae</taxon>
        <taxon>Suessiales</taxon>
        <taxon>Symbiodiniaceae</taxon>
        <taxon>Effrenium</taxon>
    </lineage>
</organism>
<dbReference type="Proteomes" id="UP001178507">
    <property type="component" value="Unassembled WGS sequence"/>
</dbReference>
<accession>A0AA36IKD0</accession>
<comment type="caution">
    <text evidence="1">The sequence shown here is derived from an EMBL/GenBank/DDBJ whole genome shotgun (WGS) entry which is preliminary data.</text>
</comment>
<sequence length="69" mass="7757">MVSAKHVVKEGKFDSVLGDRKFAFNTDAREYCVSNTGQLYPEYMCLYSRQDPQNSQKPGWQSESGGTTS</sequence>
<proteinExistence type="predicted"/>
<dbReference type="EMBL" id="CAUJNA010001818">
    <property type="protein sequence ID" value="CAJ1389166.1"/>
    <property type="molecule type" value="Genomic_DNA"/>
</dbReference>